<dbReference type="AlphaFoldDB" id="A0AAD4STJ8"/>
<dbReference type="EMBL" id="JAJJMB010008870">
    <property type="protein sequence ID" value="KAI3920106.1"/>
    <property type="molecule type" value="Genomic_DNA"/>
</dbReference>
<comment type="caution">
    <text evidence="2">The sequence shown here is derived from an EMBL/GenBank/DDBJ whole genome shotgun (WGS) entry which is preliminary data.</text>
</comment>
<organism evidence="2 3">
    <name type="scientific">Papaver atlanticum</name>
    <dbReference type="NCBI Taxonomy" id="357466"/>
    <lineage>
        <taxon>Eukaryota</taxon>
        <taxon>Viridiplantae</taxon>
        <taxon>Streptophyta</taxon>
        <taxon>Embryophyta</taxon>
        <taxon>Tracheophyta</taxon>
        <taxon>Spermatophyta</taxon>
        <taxon>Magnoliopsida</taxon>
        <taxon>Ranunculales</taxon>
        <taxon>Papaveraceae</taxon>
        <taxon>Papaveroideae</taxon>
        <taxon>Papaver</taxon>
    </lineage>
</organism>
<dbReference type="InterPro" id="IPR025312">
    <property type="entry name" value="DUF4216"/>
</dbReference>
<name>A0AAD4STJ8_9MAGN</name>
<feature type="domain" description="DUF4216" evidence="1">
    <location>
        <begin position="46"/>
        <end position="90"/>
    </location>
</feature>
<evidence type="ECO:0000313" key="3">
    <source>
        <dbReference type="Proteomes" id="UP001202328"/>
    </source>
</evidence>
<gene>
    <name evidence="2" type="ORF">MKW98_001362</name>
</gene>
<dbReference type="Proteomes" id="UP001202328">
    <property type="component" value="Unassembled WGS sequence"/>
</dbReference>
<reference evidence="2" key="1">
    <citation type="submission" date="2022-04" db="EMBL/GenBank/DDBJ databases">
        <title>A functionally conserved STORR gene fusion in Papaver species that diverged 16.8 million years ago.</title>
        <authorList>
            <person name="Catania T."/>
        </authorList>
    </citation>
    <scope>NUCLEOTIDE SEQUENCE</scope>
    <source>
        <strain evidence="2">S-188037</strain>
    </source>
</reference>
<evidence type="ECO:0000313" key="2">
    <source>
        <dbReference type="EMBL" id="KAI3920106.1"/>
    </source>
</evidence>
<accession>A0AAD4STJ8</accession>
<sequence length="149" mass="17443">MDAFTSFRESSKDTNLVDDDSTYYDFLQDIFEVDYGVFREVIFDYTKLRFVNFKKFMKNSREVDEPFIHASQARQVFYCRDVKRQHWNLVLESLIRSDPNKNAYEDPFVFTGAASEAPSISATVGDVEYWNGDAQVNDEYLDEDFQGTT</sequence>
<protein>
    <recommendedName>
        <fullName evidence="1">DUF4216 domain-containing protein</fullName>
    </recommendedName>
</protein>
<keyword evidence="3" id="KW-1185">Reference proteome</keyword>
<evidence type="ECO:0000259" key="1">
    <source>
        <dbReference type="Pfam" id="PF13952"/>
    </source>
</evidence>
<proteinExistence type="predicted"/>
<dbReference type="Pfam" id="PF13952">
    <property type="entry name" value="DUF4216"/>
    <property type="match status" value="1"/>
</dbReference>